<reference evidence="1 2" key="1">
    <citation type="journal article" date="2016" name="Nat. Commun.">
        <title>Thousands of microbial genomes shed light on interconnected biogeochemical processes in an aquifer system.</title>
        <authorList>
            <person name="Anantharaman K."/>
            <person name="Brown C.T."/>
            <person name="Hug L.A."/>
            <person name="Sharon I."/>
            <person name="Castelle C.J."/>
            <person name="Probst A.J."/>
            <person name="Thomas B.C."/>
            <person name="Singh A."/>
            <person name="Wilkins M.J."/>
            <person name="Karaoz U."/>
            <person name="Brodie E.L."/>
            <person name="Williams K.H."/>
            <person name="Hubbard S.S."/>
            <person name="Banfield J.F."/>
        </authorList>
    </citation>
    <scope>NUCLEOTIDE SEQUENCE [LARGE SCALE GENOMIC DNA]</scope>
</reference>
<dbReference type="EMBL" id="MGDX01000018">
    <property type="protein sequence ID" value="OGL71048.1"/>
    <property type="molecule type" value="Genomic_DNA"/>
</dbReference>
<evidence type="ECO:0000313" key="1">
    <source>
        <dbReference type="EMBL" id="OGL71048.1"/>
    </source>
</evidence>
<dbReference type="Proteomes" id="UP000177097">
    <property type="component" value="Unassembled WGS sequence"/>
</dbReference>
<accession>A0A1F7TZR7</accession>
<gene>
    <name evidence="1" type="ORF">A3C17_00715</name>
</gene>
<organism evidence="1 2">
    <name type="scientific">Candidatus Uhrbacteria bacterium RIFCSPHIGHO2_02_FULL_53_13</name>
    <dbReference type="NCBI Taxonomy" id="1802389"/>
    <lineage>
        <taxon>Bacteria</taxon>
        <taxon>Candidatus Uhriibacteriota</taxon>
    </lineage>
</organism>
<comment type="caution">
    <text evidence="1">The sequence shown here is derived from an EMBL/GenBank/DDBJ whole genome shotgun (WGS) entry which is preliminary data.</text>
</comment>
<dbReference type="AlphaFoldDB" id="A0A1F7TZR7"/>
<proteinExistence type="predicted"/>
<sequence length="159" mass="18015">MKNLQAIHPNEWEHTQAAENIINAPGQGSGHERIMYGIVEDTEQSVFYFATKSAIYLPPPANIGDLSTAIYAFDPKKQSFERLFKREAEYDYDATDPNTLETFYVLGIDNGYLIVQILKQAAPDDPQELWRIPFGNTASGPVKLDLQNPYSKRAPYDRT</sequence>
<name>A0A1F7TZR7_9BACT</name>
<protein>
    <submittedName>
        <fullName evidence="1">Uncharacterized protein</fullName>
    </submittedName>
</protein>
<evidence type="ECO:0000313" key="2">
    <source>
        <dbReference type="Proteomes" id="UP000177097"/>
    </source>
</evidence>